<protein>
    <submittedName>
        <fullName evidence="2">Uncharacterized protein</fullName>
    </submittedName>
</protein>
<evidence type="ECO:0000256" key="1">
    <source>
        <dbReference type="SAM" id="Coils"/>
    </source>
</evidence>
<dbReference type="Proteomes" id="UP000184501">
    <property type="component" value="Unassembled WGS sequence"/>
</dbReference>
<sequence length="484" mass="54877">MQNLYATRLIAREPGRDAFRVMSDVVRAWGCRPELPPDSLAGELVVGDRRVGWTTRSLVDGSADLFELELRRPSDTQNVVWESRISVTRTADATQAFVALSRVSEDNRLGPAPIGDFQPPRVVRELLDAVPCAARRGMPLSSTPRTAFAADVDDLVADLTDHRRGLPLIVVAGQERLAARIARTNSGLAHVVLLAGRPVLDGLTARCPDARLPWEGVRLFWPGFGDRADVLHHPWWTSSAATGSQDRFVSHLFAKLARLSVLAEPRDEVRDEILGSLRRARLVALESDSEYALELLRENEALESQVERLRAEVHWYHAEFRRFGRDHGALGPDDAVERTPLDERDFGALWDQLTQQSDGAVVFTENARRSWAKSEYAEPTRMRQALRDLAMAAGEWRDLRGRIGMGLERWLAERFGLNYAPTDGELCVRRLDKFEYDGVRRSRERHIKLGDNTSWEYVGRVYFDIDVDELRWVVDHVGLKLYRR</sequence>
<keyword evidence="1" id="KW-0175">Coiled coil</keyword>
<dbReference type="AlphaFoldDB" id="A0A1M4VDH0"/>
<evidence type="ECO:0000313" key="3">
    <source>
        <dbReference type="Proteomes" id="UP000184501"/>
    </source>
</evidence>
<accession>A0A1M4VDH0</accession>
<keyword evidence="3" id="KW-1185">Reference proteome</keyword>
<evidence type="ECO:0000313" key="2">
    <source>
        <dbReference type="EMBL" id="SHE67019.1"/>
    </source>
</evidence>
<dbReference type="EMBL" id="FQVN01000001">
    <property type="protein sequence ID" value="SHE67019.1"/>
    <property type="molecule type" value="Genomic_DNA"/>
</dbReference>
<reference evidence="2 3" key="1">
    <citation type="submission" date="2016-11" db="EMBL/GenBank/DDBJ databases">
        <authorList>
            <person name="Jaros S."/>
            <person name="Januszkiewicz K."/>
            <person name="Wedrychowicz H."/>
        </authorList>
    </citation>
    <scope>NUCLEOTIDE SEQUENCE [LARGE SCALE GENOMIC DNA]</scope>
    <source>
        <strain evidence="2 3">DSM 44523</strain>
    </source>
</reference>
<dbReference type="OrthoDB" id="3906893at2"/>
<gene>
    <name evidence="2" type="ORF">SAMN05444320_101734</name>
</gene>
<organism evidence="2 3">
    <name type="scientific">Streptoalloteichus hindustanus</name>
    <dbReference type="NCBI Taxonomy" id="2017"/>
    <lineage>
        <taxon>Bacteria</taxon>
        <taxon>Bacillati</taxon>
        <taxon>Actinomycetota</taxon>
        <taxon>Actinomycetes</taxon>
        <taxon>Pseudonocardiales</taxon>
        <taxon>Pseudonocardiaceae</taxon>
        <taxon>Streptoalloteichus</taxon>
    </lineage>
</organism>
<proteinExistence type="predicted"/>
<feature type="coiled-coil region" evidence="1">
    <location>
        <begin position="292"/>
        <end position="319"/>
    </location>
</feature>
<dbReference type="RefSeq" id="WP_073479840.1">
    <property type="nucleotide sequence ID" value="NZ_FQVN01000001.1"/>
</dbReference>
<name>A0A1M4VDH0_STRHI</name>